<gene>
    <name evidence="2" type="ORF">KM031_12715</name>
</gene>
<evidence type="ECO:0000313" key="3">
    <source>
        <dbReference type="Proteomes" id="UP000679352"/>
    </source>
</evidence>
<keyword evidence="3" id="KW-1185">Reference proteome</keyword>
<dbReference type="RefSeq" id="WP_215506016.1">
    <property type="nucleotide sequence ID" value="NZ_CP076361.1"/>
</dbReference>
<evidence type="ECO:0000313" key="2">
    <source>
        <dbReference type="EMBL" id="QWK89695.1"/>
    </source>
</evidence>
<protein>
    <submittedName>
        <fullName evidence="2">Alpha/beta fold hydrolase</fullName>
    </submittedName>
</protein>
<dbReference type="AlphaFoldDB" id="A0A975P4H6"/>
<organism evidence="2 3">
    <name type="scientific">Gemmobacter fulvus</name>
    <dbReference type="NCBI Taxonomy" id="2840474"/>
    <lineage>
        <taxon>Bacteria</taxon>
        <taxon>Pseudomonadati</taxon>
        <taxon>Pseudomonadota</taxon>
        <taxon>Alphaproteobacteria</taxon>
        <taxon>Rhodobacterales</taxon>
        <taxon>Paracoccaceae</taxon>
        <taxon>Gemmobacter</taxon>
    </lineage>
</organism>
<feature type="domain" description="AB hydrolase-1" evidence="1">
    <location>
        <begin position="97"/>
        <end position="291"/>
    </location>
</feature>
<name>A0A975P4H6_9RHOB</name>
<dbReference type="Gene3D" id="3.40.50.1820">
    <property type="entry name" value="alpha/beta hydrolase"/>
    <property type="match status" value="1"/>
</dbReference>
<proteinExistence type="predicted"/>
<dbReference type="InterPro" id="IPR000073">
    <property type="entry name" value="AB_hydrolase_1"/>
</dbReference>
<dbReference type="EMBL" id="CP076361">
    <property type="protein sequence ID" value="QWK89695.1"/>
    <property type="molecule type" value="Genomic_DNA"/>
</dbReference>
<sequence length="315" mass="33253">MRRRWPRRLLVTAFVLLLLAVVGATWFTHRLMVEVLSGRAFAAPEAAEITDPLTLGYRGDPSRALGLPFTELTVDTPLGPAPAWLVPGAEQAQLGAIFVHGIGGAREDGYAYLRELHAAGLPTLLITYRNDAGAPAAPDGLRSFGLTEWQDLEAAMIALQAQGVQKVVLVGASMGGGIIGQFLARSDLAADVAAVVLDAPALDFPIVLAHVTDRLGLPLRSLGTRLALPAFALTHGVNLGQAQVIPVLAAFPGPVLLFHGSADRIVPKETSFALLAARQGQTTFLHTRGDHLQSRAAEPARFSALLAGFLAALPR</sequence>
<dbReference type="KEGG" id="gfu:KM031_12715"/>
<dbReference type="Pfam" id="PF12697">
    <property type="entry name" value="Abhydrolase_6"/>
    <property type="match status" value="1"/>
</dbReference>
<reference evidence="2" key="1">
    <citation type="submission" date="2021-06" db="EMBL/GenBank/DDBJ databases">
        <title>Direct submission.</title>
        <authorList>
            <person name="Lee C.-S."/>
            <person name="Jin L."/>
        </authorList>
    </citation>
    <scope>NUCLEOTIDE SEQUENCE</scope>
    <source>
        <strain evidence="2">Con5</strain>
    </source>
</reference>
<dbReference type="SUPFAM" id="SSF53474">
    <property type="entry name" value="alpha/beta-Hydrolases"/>
    <property type="match status" value="1"/>
</dbReference>
<dbReference type="GO" id="GO:0016787">
    <property type="term" value="F:hydrolase activity"/>
    <property type="evidence" value="ECO:0007669"/>
    <property type="project" value="UniProtKB-KW"/>
</dbReference>
<dbReference type="InterPro" id="IPR029058">
    <property type="entry name" value="AB_hydrolase_fold"/>
</dbReference>
<dbReference type="Proteomes" id="UP000679352">
    <property type="component" value="Chromosome"/>
</dbReference>
<keyword evidence="2" id="KW-0378">Hydrolase</keyword>
<evidence type="ECO:0000259" key="1">
    <source>
        <dbReference type="Pfam" id="PF12697"/>
    </source>
</evidence>
<accession>A0A975P4H6</accession>